<dbReference type="Pfam" id="PF07970">
    <property type="entry name" value="COPIIcoated_ERV"/>
    <property type="match status" value="1"/>
</dbReference>
<feature type="domain" description="Endoplasmic reticulum vesicle transporter N-terminal" evidence="9">
    <location>
        <begin position="1"/>
        <end position="87"/>
    </location>
</feature>
<sequence>MKSFDAFGKPVQEFQVKTTCGGYLSICSITIMIVLFIMELQYFLELETKDEMSIDQNQDRKYLNISFSITFFEAPCALLYLNLVDPKQVNVMHVVHDIYKTRLSPSGTPVGRRVRDGLRNVATTSLEMRQISVISHYKRTPASHQRCGSCYHSHIDEDDCCDSCEKVRESFKDRGWDDDPKDYVFEQCISEAYAETPPGAGEGCQIDARLHVRKVPATLQLGLGKTLSLELLGTSDTKGFISTLSFDHEIRNLSFGVAFPGLVPVLDGRKKIDHKQESTEHHQYDIHVIPTRYNEDGNDEIVSHQYSVTEHMKVIDQSARDQDLVASGLIANYDFTPFEVKVTKTRKSLVHFFTECCAILGGIFSFSGMLDNLSHRLSKTMARSRRTGTRGSQLAELPSCD</sequence>
<feature type="transmembrane region" description="Helical" evidence="7">
    <location>
        <begin position="62"/>
        <end position="83"/>
    </location>
</feature>
<evidence type="ECO:0000256" key="4">
    <source>
        <dbReference type="ARBA" id="ARBA00022989"/>
    </source>
</evidence>
<dbReference type="InterPro" id="IPR039542">
    <property type="entry name" value="Erv_N"/>
</dbReference>
<feature type="region of interest" description="Disordered" evidence="6">
    <location>
        <begin position="381"/>
        <end position="401"/>
    </location>
</feature>
<comment type="similarity">
    <text evidence="2">Belongs to the ERGIC family.</text>
</comment>
<proteinExistence type="inferred from homology"/>
<evidence type="ECO:0000259" key="8">
    <source>
        <dbReference type="Pfam" id="PF07970"/>
    </source>
</evidence>
<accession>A0A7S1FGA4</accession>
<dbReference type="GO" id="GO:0030134">
    <property type="term" value="C:COPII-coated ER to Golgi transport vesicle"/>
    <property type="evidence" value="ECO:0007669"/>
    <property type="project" value="TreeGrafter"/>
</dbReference>
<feature type="domain" description="Endoplasmic reticulum vesicle transporter C-terminal" evidence="8">
    <location>
        <begin position="150"/>
        <end position="371"/>
    </location>
</feature>
<dbReference type="GO" id="GO:0016020">
    <property type="term" value="C:membrane"/>
    <property type="evidence" value="ECO:0007669"/>
    <property type="project" value="UniProtKB-SubCell"/>
</dbReference>
<dbReference type="InterPro" id="IPR045888">
    <property type="entry name" value="Erv"/>
</dbReference>
<evidence type="ECO:0000256" key="6">
    <source>
        <dbReference type="SAM" id="MobiDB-lite"/>
    </source>
</evidence>
<reference evidence="10" key="1">
    <citation type="submission" date="2021-01" db="EMBL/GenBank/DDBJ databases">
        <authorList>
            <person name="Corre E."/>
            <person name="Pelletier E."/>
            <person name="Niang G."/>
            <person name="Scheremetjew M."/>
            <person name="Finn R."/>
            <person name="Kale V."/>
            <person name="Holt S."/>
            <person name="Cochrane G."/>
            <person name="Meng A."/>
            <person name="Brown T."/>
            <person name="Cohen L."/>
        </authorList>
    </citation>
    <scope>NUCLEOTIDE SEQUENCE</scope>
</reference>
<evidence type="ECO:0000256" key="2">
    <source>
        <dbReference type="ARBA" id="ARBA00005648"/>
    </source>
</evidence>
<dbReference type="AlphaFoldDB" id="A0A7S1FGA4"/>
<feature type="transmembrane region" description="Helical" evidence="7">
    <location>
        <begin position="349"/>
        <end position="370"/>
    </location>
</feature>
<name>A0A7S1FGA4_NOCSC</name>
<dbReference type="Pfam" id="PF13850">
    <property type="entry name" value="ERGIC_N"/>
    <property type="match status" value="1"/>
</dbReference>
<keyword evidence="3 7" id="KW-0812">Transmembrane</keyword>
<dbReference type="EMBL" id="HBFQ01056862">
    <property type="protein sequence ID" value="CAD8865996.1"/>
    <property type="molecule type" value="Transcribed_RNA"/>
</dbReference>
<keyword evidence="5 7" id="KW-0472">Membrane</keyword>
<dbReference type="InterPro" id="IPR012936">
    <property type="entry name" value="Erv_C"/>
</dbReference>
<evidence type="ECO:0000256" key="1">
    <source>
        <dbReference type="ARBA" id="ARBA00004141"/>
    </source>
</evidence>
<keyword evidence="4 7" id="KW-1133">Transmembrane helix</keyword>
<evidence type="ECO:0000256" key="3">
    <source>
        <dbReference type="ARBA" id="ARBA00022692"/>
    </source>
</evidence>
<comment type="subcellular location">
    <subcellularLocation>
        <location evidence="1">Membrane</location>
        <topology evidence="1">Multi-pass membrane protein</topology>
    </subcellularLocation>
</comment>
<dbReference type="PANTHER" id="PTHR10984">
    <property type="entry name" value="ENDOPLASMIC RETICULUM-GOLGI INTERMEDIATE COMPARTMENT PROTEIN"/>
    <property type="match status" value="1"/>
</dbReference>
<dbReference type="PANTHER" id="PTHR10984:SF25">
    <property type="entry name" value="ENDOPLASMIC RETICULUM-GOLGI INTERMEDIATE COMPARTMENT PROTEIN 3"/>
    <property type="match status" value="1"/>
</dbReference>
<organism evidence="10">
    <name type="scientific">Noctiluca scintillans</name>
    <name type="common">Sea sparkle</name>
    <name type="synonym">Red tide dinoflagellate</name>
    <dbReference type="NCBI Taxonomy" id="2966"/>
    <lineage>
        <taxon>Eukaryota</taxon>
        <taxon>Sar</taxon>
        <taxon>Alveolata</taxon>
        <taxon>Dinophyceae</taxon>
        <taxon>Noctilucales</taxon>
        <taxon>Noctilucaceae</taxon>
        <taxon>Noctiluca</taxon>
    </lineage>
</organism>
<evidence type="ECO:0000256" key="7">
    <source>
        <dbReference type="SAM" id="Phobius"/>
    </source>
</evidence>
<evidence type="ECO:0008006" key="11">
    <source>
        <dbReference type="Google" id="ProtNLM"/>
    </source>
</evidence>
<evidence type="ECO:0000313" key="10">
    <source>
        <dbReference type="EMBL" id="CAD8865996.1"/>
    </source>
</evidence>
<gene>
    <name evidence="10" type="ORF">NSCI0253_LOCUS40351</name>
</gene>
<evidence type="ECO:0000259" key="9">
    <source>
        <dbReference type="Pfam" id="PF13850"/>
    </source>
</evidence>
<evidence type="ECO:0000256" key="5">
    <source>
        <dbReference type="ARBA" id="ARBA00023136"/>
    </source>
</evidence>
<feature type="transmembrane region" description="Helical" evidence="7">
    <location>
        <begin position="21"/>
        <end position="42"/>
    </location>
</feature>
<dbReference type="GO" id="GO:0005783">
    <property type="term" value="C:endoplasmic reticulum"/>
    <property type="evidence" value="ECO:0007669"/>
    <property type="project" value="TreeGrafter"/>
</dbReference>
<protein>
    <recommendedName>
        <fullName evidence="11">Endoplasmic reticulum vesicle transporter C-terminal domain-containing protein</fullName>
    </recommendedName>
</protein>